<sequence>MKSVVEADCGAPNALVGLAQNYGSSNQRTVSSIRHGATALVPSSSLGENFANDFLHEKASNSKAPSTFSVKALLSQLPKQSTSSTSLANSWAMDYQNRPGQQLASLWSQQYSTTRPAYENVWAGATSTSSNQSLLKSSTSVDSAMWSAEFLDNAETSLHSSPVSHALANELAENWAQAYATEQQNVGERMESEWESIRQKLNIDQAGYKTQSEAYEYQASNPFLSSTDPMAEGDQMMQEGDLRNAMLAYEAAVQKNPNDAEAWCRLGLSHAENEHDAKAIVAFNKCLTIQPNNKEALLALSVSLANESVDNEALNQLEKWLVAHQGGDPATVQKSHAGYSSFLDHDTFKQVEERFLRAARQQAGTADADLQNALGVLYNLSRNYERAVECMRLAIASRPEDARLWNRLGATLANGDRTPEAVVAYREALKRYPLYVRARYNLGISCLHLNSYREAVEHFVSALELQKGSEQSSSIWPTLRSAAIRMRGAREELLPALDRRDLNAFKSELARMGTE</sequence>
<keyword evidence="5" id="KW-0802">TPR repeat</keyword>
<dbReference type="PANTHER" id="PTHR21208">
    <property type="entry name" value="ADP-DEPENDENT GLUCOKINASE"/>
    <property type="match status" value="1"/>
</dbReference>
<evidence type="ECO:0000256" key="3">
    <source>
        <dbReference type="ARBA" id="ARBA00022777"/>
    </source>
</evidence>
<dbReference type="PROSITE" id="PS50005">
    <property type="entry name" value="TPR"/>
    <property type="match status" value="4"/>
</dbReference>
<protein>
    <submittedName>
        <fullName evidence="7">TPR_REGION domain-containing protein</fullName>
    </submittedName>
</protein>
<evidence type="ECO:0000256" key="2">
    <source>
        <dbReference type="ARBA" id="ARBA00022723"/>
    </source>
</evidence>
<keyword evidence="4" id="KW-0460">Magnesium</keyword>
<feature type="repeat" description="TPR" evidence="5">
    <location>
        <begin position="436"/>
        <end position="469"/>
    </location>
</feature>
<organism evidence="6 7">
    <name type="scientific">Haemonchus contortus</name>
    <name type="common">Barber pole worm</name>
    <dbReference type="NCBI Taxonomy" id="6289"/>
    <lineage>
        <taxon>Eukaryota</taxon>
        <taxon>Metazoa</taxon>
        <taxon>Ecdysozoa</taxon>
        <taxon>Nematoda</taxon>
        <taxon>Chromadorea</taxon>
        <taxon>Rhabditida</taxon>
        <taxon>Rhabditina</taxon>
        <taxon>Rhabditomorpha</taxon>
        <taxon>Strongyloidea</taxon>
        <taxon>Trichostrongylidae</taxon>
        <taxon>Haemonchus</taxon>
    </lineage>
</organism>
<dbReference type="GO" id="GO:0046872">
    <property type="term" value="F:metal ion binding"/>
    <property type="evidence" value="ECO:0007669"/>
    <property type="project" value="UniProtKB-KW"/>
</dbReference>
<dbReference type="OrthoDB" id="10006023at2759"/>
<dbReference type="Pfam" id="PF13181">
    <property type="entry name" value="TPR_8"/>
    <property type="match status" value="1"/>
</dbReference>
<evidence type="ECO:0000313" key="6">
    <source>
        <dbReference type="Proteomes" id="UP000025227"/>
    </source>
</evidence>
<dbReference type="InterPro" id="IPR019734">
    <property type="entry name" value="TPR_rpt"/>
</dbReference>
<evidence type="ECO:0000256" key="5">
    <source>
        <dbReference type="PROSITE-ProRule" id="PRU00339"/>
    </source>
</evidence>
<dbReference type="AlphaFoldDB" id="A0A7I4Y6A5"/>
<dbReference type="InterPro" id="IPR011990">
    <property type="entry name" value="TPR-like_helical_dom_sf"/>
</dbReference>
<evidence type="ECO:0000256" key="4">
    <source>
        <dbReference type="ARBA" id="ARBA00022842"/>
    </source>
</evidence>
<dbReference type="GO" id="GO:0005783">
    <property type="term" value="C:endoplasmic reticulum"/>
    <property type="evidence" value="ECO:0007669"/>
    <property type="project" value="TreeGrafter"/>
</dbReference>
<proteinExistence type="predicted"/>
<dbReference type="GO" id="GO:0043843">
    <property type="term" value="F:ADP-specific glucokinase activity"/>
    <property type="evidence" value="ECO:0007669"/>
    <property type="project" value="TreeGrafter"/>
</dbReference>
<dbReference type="Pfam" id="PF13432">
    <property type="entry name" value="TPR_16"/>
    <property type="match status" value="1"/>
</dbReference>
<dbReference type="WBParaSite" id="HCON_00049360-00001">
    <property type="protein sequence ID" value="HCON_00049360-00001"/>
    <property type="gene ID" value="HCON_00049360"/>
</dbReference>
<keyword evidence="6" id="KW-1185">Reference proteome</keyword>
<dbReference type="Proteomes" id="UP000025227">
    <property type="component" value="Unplaced"/>
</dbReference>
<dbReference type="PANTHER" id="PTHR21208:SF0">
    <property type="entry name" value="ADP-DEPENDENT GLUCOKINASE"/>
    <property type="match status" value="1"/>
</dbReference>
<name>A0A7I4Y6A5_HAECO</name>
<evidence type="ECO:0000256" key="1">
    <source>
        <dbReference type="ARBA" id="ARBA00022679"/>
    </source>
</evidence>
<feature type="repeat" description="TPR" evidence="5">
    <location>
        <begin position="402"/>
        <end position="435"/>
    </location>
</feature>
<dbReference type="Gene3D" id="1.25.40.10">
    <property type="entry name" value="Tetratricopeptide repeat domain"/>
    <property type="match status" value="1"/>
</dbReference>
<accession>A0A7I4Y6A5</accession>
<feature type="repeat" description="TPR" evidence="5">
    <location>
        <begin position="368"/>
        <end position="401"/>
    </location>
</feature>
<feature type="repeat" description="TPR" evidence="5">
    <location>
        <begin position="260"/>
        <end position="293"/>
    </location>
</feature>
<dbReference type="Pfam" id="PF13414">
    <property type="entry name" value="TPR_11"/>
    <property type="match status" value="1"/>
</dbReference>
<dbReference type="OMA" id="GITCMNL"/>
<dbReference type="SUPFAM" id="SSF48452">
    <property type="entry name" value="TPR-like"/>
    <property type="match status" value="1"/>
</dbReference>
<reference evidence="7" key="1">
    <citation type="submission" date="2020-12" db="UniProtKB">
        <authorList>
            <consortium name="WormBaseParasite"/>
        </authorList>
    </citation>
    <scope>IDENTIFICATION</scope>
    <source>
        <strain evidence="7">MHco3</strain>
    </source>
</reference>
<keyword evidence="1" id="KW-0808">Transferase</keyword>
<dbReference type="InterPro" id="IPR007666">
    <property type="entry name" value="ADP_PFK/GK"/>
</dbReference>
<dbReference type="SMART" id="SM00028">
    <property type="entry name" value="TPR"/>
    <property type="match status" value="4"/>
</dbReference>
<evidence type="ECO:0000313" key="7">
    <source>
        <dbReference type="WBParaSite" id="HCON_00049360-00001"/>
    </source>
</evidence>
<keyword evidence="3" id="KW-0418">Kinase</keyword>
<keyword evidence="2" id="KW-0479">Metal-binding</keyword>
<dbReference type="GO" id="GO:0006006">
    <property type="term" value="P:glucose metabolic process"/>
    <property type="evidence" value="ECO:0007669"/>
    <property type="project" value="TreeGrafter"/>
</dbReference>